<accession>A0A2U3N3U6</accession>
<dbReference type="AlphaFoldDB" id="A0A2U3N3U6"/>
<protein>
    <submittedName>
        <fullName evidence="1">Uncharacterized protein</fullName>
    </submittedName>
</protein>
<organism evidence="1 2">
    <name type="scientific">Acinetobacter stercoris</name>
    <dbReference type="NCBI Taxonomy" id="2126983"/>
    <lineage>
        <taxon>Bacteria</taxon>
        <taxon>Pseudomonadati</taxon>
        <taxon>Pseudomonadota</taxon>
        <taxon>Gammaproteobacteria</taxon>
        <taxon>Moraxellales</taxon>
        <taxon>Moraxellaceae</taxon>
        <taxon>Acinetobacter</taxon>
    </lineage>
</organism>
<gene>
    <name evidence="1" type="ORF">KPC_3472</name>
</gene>
<reference evidence="2" key="1">
    <citation type="submission" date="2018-03" db="EMBL/GenBank/DDBJ databases">
        <authorList>
            <person name="Blom J."/>
        </authorList>
    </citation>
    <scope>NUCLEOTIDE SEQUENCE [LARGE SCALE GENOMIC DNA]</scope>
    <source>
        <strain evidence="2">KPC-SM-21</strain>
    </source>
</reference>
<evidence type="ECO:0000313" key="2">
    <source>
        <dbReference type="Proteomes" id="UP000245974"/>
    </source>
</evidence>
<sequence>MRDRFYLACFRDNVGSNVGFNCHNLQGYHTDLDKAHVCTLKEAQYHFDHAREYDQPLSADHVDALAIWKVDHQYIPNKTQISGDEYRYVAFQKNKYDGNDVFWMNKFTYPTTDFSRATILNEELALAFLNSESGFIVIPFSLANQAKRRTFDFNKINKRTMIQGAGLKISTEIKKFRRRKKNPKTRFNCPSCGKISWQFNPYDFLGCKDIRCKEWKGHFTDIDFEIDQGGGI</sequence>
<name>A0A2U3N3U6_9GAMM</name>
<dbReference type="RefSeq" id="WP_121975686.1">
    <property type="nucleotide sequence ID" value="NZ_OOGT01000254.1"/>
</dbReference>
<dbReference type="InParanoid" id="A0A2U3N3U6"/>
<proteinExistence type="predicted"/>
<dbReference type="EMBL" id="OOGT01000254">
    <property type="protein sequence ID" value="SPL72294.1"/>
    <property type="molecule type" value="Genomic_DNA"/>
</dbReference>
<dbReference type="OrthoDB" id="9020461at2"/>
<keyword evidence="2" id="KW-1185">Reference proteome</keyword>
<dbReference type="Proteomes" id="UP000245974">
    <property type="component" value="Unassembled WGS sequence"/>
</dbReference>
<evidence type="ECO:0000313" key="1">
    <source>
        <dbReference type="EMBL" id="SPL72294.1"/>
    </source>
</evidence>